<evidence type="ECO:0000256" key="2">
    <source>
        <dbReference type="ARBA" id="ARBA00022670"/>
    </source>
</evidence>
<dbReference type="PROSITE" id="PS51178">
    <property type="entry name" value="PASTA"/>
    <property type="match status" value="2"/>
</dbReference>
<dbReference type="InterPro" id="IPR001460">
    <property type="entry name" value="PCN-bd_Tpept"/>
</dbReference>
<keyword evidence="4" id="KW-0808">Transferase</keyword>
<keyword evidence="5" id="KW-0378">Hydrolase</keyword>
<evidence type="ECO:0000313" key="12">
    <source>
        <dbReference type="Proteomes" id="UP001366085"/>
    </source>
</evidence>
<accession>A0ABU8LH98</accession>
<feature type="region of interest" description="Disordered" evidence="9">
    <location>
        <begin position="260"/>
        <end position="283"/>
    </location>
</feature>
<dbReference type="InterPro" id="IPR023346">
    <property type="entry name" value="Lysozyme-like_dom_sf"/>
</dbReference>
<organism evidence="11 12">
    <name type="scientific">Microbacterium istanbulense</name>
    <dbReference type="NCBI Taxonomy" id="3122049"/>
    <lineage>
        <taxon>Bacteria</taxon>
        <taxon>Bacillati</taxon>
        <taxon>Actinomycetota</taxon>
        <taxon>Actinomycetes</taxon>
        <taxon>Micrococcales</taxon>
        <taxon>Microbacteriaceae</taxon>
        <taxon>Microbacterium</taxon>
    </lineage>
</organism>
<dbReference type="Proteomes" id="UP001366085">
    <property type="component" value="Unassembled WGS sequence"/>
</dbReference>
<dbReference type="InterPro" id="IPR050396">
    <property type="entry name" value="Glycosyltr_51/Transpeptidase"/>
</dbReference>
<evidence type="ECO:0000259" key="10">
    <source>
        <dbReference type="PROSITE" id="PS51178"/>
    </source>
</evidence>
<dbReference type="EMBL" id="JBBDGN010000001">
    <property type="protein sequence ID" value="MEJ1090063.1"/>
    <property type="molecule type" value="Genomic_DNA"/>
</dbReference>
<dbReference type="InterPro" id="IPR005543">
    <property type="entry name" value="PASTA_dom"/>
</dbReference>
<keyword evidence="3" id="KW-0328">Glycosyltransferase</keyword>
<dbReference type="PANTHER" id="PTHR32282:SF33">
    <property type="entry name" value="PEPTIDOGLYCAN GLYCOSYLTRANSFERASE"/>
    <property type="match status" value="1"/>
</dbReference>
<keyword evidence="1" id="KW-0121">Carboxypeptidase</keyword>
<dbReference type="RefSeq" id="WP_337316059.1">
    <property type="nucleotide sequence ID" value="NZ_JBBDGN010000001.1"/>
</dbReference>
<dbReference type="Pfam" id="PF03793">
    <property type="entry name" value="PASTA"/>
    <property type="match status" value="2"/>
</dbReference>
<keyword evidence="2" id="KW-0645">Protease</keyword>
<comment type="catalytic activity">
    <reaction evidence="7">
        <text>Preferential cleavage: (Ac)2-L-Lys-D-Ala-|-D-Ala. Also transpeptidation of peptidyl-alanyl moieties that are N-acyl substituents of D-alanine.</text>
        <dbReference type="EC" id="3.4.16.4"/>
    </reaction>
</comment>
<evidence type="ECO:0000256" key="6">
    <source>
        <dbReference type="ARBA" id="ARBA00023268"/>
    </source>
</evidence>
<dbReference type="Gene3D" id="3.30.10.20">
    <property type="match status" value="2"/>
</dbReference>
<keyword evidence="12" id="KW-1185">Reference proteome</keyword>
<evidence type="ECO:0000256" key="1">
    <source>
        <dbReference type="ARBA" id="ARBA00022645"/>
    </source>
</evidence>
<comment type="catalytic activity">
    <reaction evidence="8">
        <text>[GlcNAc-(1-&gt;4)-Mur2Ac(oyl-L-Ala-gamma-D-Glu-L-Lys-D-Ala-D-Ala)](n)-di-trans,octa-cis-undecaprenyl diphosphate + beta-D-GlcNAc-(1-&gt;4)-Mur2Ac(oyl-L-Ala-gamma-D-Glu-L-Lys-D-Ala-D-Ala)-di-trans,octa-cis-undecaprenyl diphosphate = [GlcNAc-(1-&gt;4)-Mur2Ac(oyl-L-Ala-gamma-D-Glu-L-Lys-D-Ala-D-Ala)](n+1)-di-trans,octa-cis-undecaprenyl diphosphate + di-trans,octa-cis-undecaprenyl diphosphate + H(+)</text>
        <dbReference type="Rhea" id="RHEA:23708"/>
        <dbReference type="Rhea" id="RHEA-COMP:9602"/>
        <dbReference type="Rhea" id="RHEA-COMP:9603"/>
        <dbReference type="ChEBI" id="CHEBI:15378"/>
        <dbReference type="ChEBI" id="CHEBI:58405"/>
        <dbReference type="ChEBI" id="CHEBI:60033"/>
        <dbReference type="ChEBI" id="CHEBI:78435"/>
        <dbReference type="EC" id="2.4.99.28"/>
    </reaction>
</comment>
<reference evidence="11 12" key="1">
    <citation type="submission" date="2024-02" db="EMBL/GenBank/DDBJ databases">
        <authorList>
            <person name="Saticioglu I.B."/>
        </authorList>
    </citation>
    <scope>NUCLEOTIDE SEQUENCE [LARGE SCALE GENOMIC DNA]</scope>
    <source>
        <strain evidence="11 12">Mu-43</strain>
    </source>
</reference>
<evidence type="ECO:0000256" key="5">
    <source>
        <dbReference type="ARBA" id="ARBA00022801"/>
    </source>
</evidence>
<evidence type="ECO:0000313" key="11">
    <source>
        <dbReference type="EMBL" id="MEJ1090063.1"/>
    </source>
</evidence>
<dbReference type="SUPFAM" id="SSF53955">
    <property type="entry name" value="Lysozyme-like"/>
    <property type="match status" value="1"/>
</dbReference>
<comment type="caution">
    <text evidence="11">The sequence shown here is derived from an EMBL/GenBank/DDBJ whole genome shotgun (WGS) entry which is preliminary data.</text>
</comment>
<proteinExistence type="predicted"/>
<dbReference type="Pfam" id="PF00905">
    <property type="entry name" value="Transpeptidase"/>
    <property type="match status" value="1"/>
</dbReference>
<feature type="domain" description="PASTA" evidence="10">
    <location>
        <begin position="804"/>
        <end position="863"/>
    </location>
</feature>
<evidence type="ECO:0000256" key="4">
    <source>
        <dbReference type="ARBA" id="ARBA00022679"/>
    </source>
</evidence>
<feature type="domain" description="PASTA" evidence="10">
    <location>
        <begin position="733"/>
        <end position="799"/>
    </location>
</feature>
<dbReference type="CDD" id="cd06577">
    <property type="entry name" value="PASTA_pknB"/>
    <property type="match status" value="2"/>
</dbReference>
<dbReference type="PANTHER" id="PTHR32282">
    <property type="entry name" value="BINDING PROTEIN TRANSPEPTIDASE, PUTATIVE-RELATED"/>
    <property type="match status" value="1"/>
</dbReference>
<evidence type="ECO:0000256" key="7">
    <source>
        <dbReference type="ARBA" id="ARBA00034000"/>
    </source>
</evidence>
<dbReference type="InterPro" id="IPR036950">
    <property type="entry name" value="PBP_transglycosylase"/>
</dbReference>
<dbReference type="Pfam" id="PF00912">
    <property type="entry name" value="Transgly"/>
    <property type="match status" value="1"/>
</dbReference>
<dbReference type="Gene3D" id="3.40.710.10">
    <property type="entry name" value="DD-peptidase/beta-lactamase superfamily"/>
    <property type="match status" value="1"/>
</dbReference>
<dbReference type="SMART" id="SM00740">
    <property type="entry name" value="PASTA"/>
    <property type="match status" value="2"/>
</dbReference>
<evidence type="ECO:0000256" key="8">
    <source>
        <dbReference type="ARBA" id="ARBA00049902"/>
    </source>
</evidence>
<protein>
    <submittedName>
        <fullName evidence="11">Transglycosylase domain-containing protein</fullName>
    </submittedName>
</protein>
<evidence type="ECO:0000256" key="3">
    <source>
        <dbReference type="ARBA" id="ARBA00022676"/>
    </source>
</evidence>
<dbReference type="InterPro" id="IPR012338">
    <property type="entry name" value="Beta-lactam/transpept-like"/>
</dbReference>
<keyword evidence="6" id="KW-0511">Multifunctional enzyme</keyword>
<evidence type="ECO:0000256" key="9">
    <source>
        <dbReference type="SAM" id="MobiDB-lite"/>
    </source>
</evidence>
<dbReference type="InterPro" id="IPR001264">
    <property type="entry name" value="Glyco_trans_51"/>
</dbReference>
<gene>
    <name evidence="11" type="ORF">WDU93_00015</name>
</gene>
<dbReference type="SUPFAM" id="SSF56601">
    <property type="entry name" value="beta-lactamase/transpeptidase-like"/>
    <property type="match status" value="1"/>
</dbReference>
<dbReference type="Gene3D" id="1.10.3810.10">
    <property type="entry name" value="Biosynthetic peptidoglycan transglycosylase-like"/>
    <property type="match status" value="1"/>
</dbReference>
<name>A0ABU8LH98_9MICO</name>
<sequence length="863" mass="91753">MPETKRSVKGVLGGLLGLVGLSAVAGLLVTATVTPAIAMAGFTGSTAMSLFEDLPDNLKVGTPMEPTTIYGTNAEGKAFQLATFYDQNRIPVTFDEVSPVLYDAILSSEDKSFYEHGGVNLGATVKAVVDNIRGTSSRGASTISQQFVKNVLIQECEKGVSPSEEDYSEKLNACWTEATQATGSEGVERKLQEMRYAIQIEKDYSKNDILLGYLNIANFGGQTYGIEAAANYYFGTTAAKLTLPQAATLAGIVQNPNRYRIDKPGGTGTDAEDNPTNGADDGYADTKVRRDYVIKRMFIDGKITEEQRDAAYETPIEPKITPSTQGCAAAGKNAYFCQYAKSIVENDPAFGETKAERQENLRRGGMQIYTSLDMRVQQAGIDAMAANAPVYLDGKDFGASGVTIETGTGRVLAIVQNTKFNETANANRAKGETSLVYAADKTHGNSNGMPPGSAYKLFTLIDWLEKGHSVNEVVNGNTRVFNNFTVCEEPFYNDEMIYNYNKQRGFTGTVRQFTAKSLNTGYLAMAEQLDTCDINKVAERMGVHLGNGGPVGGEPDRPNKQDGNYPYDSVLGSKYIAPIQMAGAYATVANKGKYCTPRAIDKVIGQDGKEMTLPESKCSQVIAPEVAATAAYALESVMQSGGTGVTARPYDGVPLIGKTGTHQSFATSMTESSTKTTTMVWAGAITGDFSMAQTYWNGIQMSQIRYYIARAMQGAANAAYGGDAFPAPDRNLTRQVLRDLPNVVGQPLDQARQTLENAGFRVNVGEAIDSEVAAGSVAEQTPGAGRVAGGTTVTLVPSTGKAPAPEEVDVPNVTGQKFSQAKKALEDAGLAVSGDCDGGDDVTAQEPAGGKAAPGTTITLVCD</sequence>